<protein>
    <submittedName>
        <fullName evidence="2">Uncharacterized protein</fullName>
    </submittedName>
</protein>
<evidence type="ECO:0000313" key="1">
    <source>
        <dbReference type="Proteomes" id="UP000887574"/>
    </source>
</evidence>
<organism evidence="1 2">
    <name type="scientific">Ditylenchus dipsaci</name>
    <dbReference type="NCBI Taxonomy" id="166011"/>
    <lineage>
        <taxon>Eukaryota</taxon>
        <taxon>Metazoa</taxon>
        <taxon>Ecdysozoa</taxon>
        <taxon>Nematoda</taxon>
        <taxon>Chromadorea</taxon>
        <taxon>Rhabditida</taxon>
        <taxon>Tylenchina</taxon>
        <taxon>Tylenchomorpha</taxon>
        <taxon>Sphaerularioidea</taxon>
        <taxon>Anguinidae</taxon>
        <taxon>Anguininae</taxon>
        <taxon>Ditylenchus</taxon>
    </lineage>
</organism>
<sequence length="335" mass="38369">MIAAETYFDIVGFMDLAECHNLITLSATMNTIFNHQIILVAEKRWLWLQYNLKKMDSSCKMNFEIFGKTVNKVRQFGSVEQVKQVNIQWKFLVEECRACLNILDCFDGRLKSEIRRRSMLLEEKFPGFTQNFDWAYGWNLSEMHSIQKSRLINYKTSMAALKTTLNCMLSSVKTEHKHIDSLGIGSDYSGYQRQNDGDTDVPRTTATMQFEIESSQKILDINLQKLEVELKRTKLLIEAKDAEANTHLGFKFGWHVEEMTSDKKFEMLKDIVSLLSKNGLNYDSTLAEDRLSNSKTTISCVKAVLGAIEACLKTEKRIASVTTGNVFLPEFSIIS</sequence>
<proteinExistence type="predicted"/>
<dbReference type="WBParaSite" id="jg20350">
    <property type="protein sequence ID" value="jg20350"/>
    <property type="gene ID" value="jg20350"/>
</dbReference>
<name>A0A915DJW2_9BILA</name>
<dbReference type="AlphaFoldDB" id="A0A915DJW2"/>
<keyword evidence="1" id="KW-1185">Reference proteome</keyword>
<dbReference type="Proteomes" id="UP000887574">
    <property type="component" value="Unplaced"/>
</dbReference>
<evidence type="ECO:0000313" key="2">
    <source>
        <dbReference type="WBParaSite" id="jg20350"/>
    </source>
</evidence>
<accession>A0A915DJW2</accession>
<reference evidence="2" key="1">
    <citation type="submission" date="2022-11" db="UniProtKB">
        <authorList>
            <consortium name="WormBaseParasite"/>
        </authorList>
    </citation>
    <scope>IDENTIFICATION</scope>
</reference>